<evidence type="ECO:0000313" key="15">
    <source>
        <dbReference type="EMBL" id="CAG5112695.1"/>
    </source>
</evidence>
<keyword evidence="5" id="KW-0677">Repeat</keyword>
<evidence type="ECO:0000256" key="4">
    <source>
        <dbReference type="ARBA" id="ARBA00022490"/>
    </source>
</evidence>
<comment type="subunit">
    <text evidence="11">Oligomeric complex.</text>
</comment>
<dbReference type="InterPro" id="IPR032154">
    <property type="entry name" value="Coatomer_g_Cpla"/>
</dbReference>
<dbReference type="Pfam" id="PF08752">
    <property type="entry name" value="COP-gamma_platf"/>
    <property type="match status" value="1"/>
</dbReference>
<dbReference type="PANTHER" id="PTHR10261">
    <property type="entry name" value="COATOMER SUBUNIT GAMMA"/>
    <property type="match status" value="1"/>
</dbReference>
<dbReference type="Pfam" id="PF01602">
    <property type="entry name" value="Adaptin_N"/>
    <property type="match status" value="1"/>
</dbReference>
<dbReference type="SUPFAM" id="SSF49348">
    <property type="entry name" value="Clathrin adaptor appendage domain"/>
    <property type="match status" value="1"/>
</dbReference>
<evidence type="ECO:0000256" key="2">
    <source>
        <dbReference type="ARBA" id="ARBA00010720"/>
    </source>
</evidence>
<dbReference type="Pfam" id="PF16381">
    <property type="entry name" value="Coatomer_g_Cpla"/>
    <property type="match status" value="1"/>
</dbReference>
<accession>A0ABN7TFF2</accession>
<dbReference type="EMBL" id="CAJRAX010000006">
    <property type="protein sequence ID" value="CAG5114404.1"/>
    <property type="molecule type" value="Genomic_DNA"/>
</dbReference>
<dbReference type="Gene3D" id="1.25.10.10">
    <property type="entry name" value="Leucine-rich Repeat Variant"/>
    <property type="match status" value="2"/>
</dbReference>
<dbReference type="InterPro" id="IPR017106">
    <property type="entry name" value="Coatomer_gsu"/>
</dbReference>
<dbReference type="InterPro" id="IPR037067">
    <property type="entry name" value="Coatomer_gsu_app_sf"/>
</dbReference>
<dbReference type="Gene3D" id="2.60.40.1480">
    <property type="entry name" value="Coatomer, gamma subunit, appendage domain"/>
    <property type="match status" value="1"/>
</dbReference>
<evidence type="ECO:0000313" key="17">
    <source>
        <dbReference type="Proteomes" id="UP001158576"/>
    </source>
</evidence>
<evidence type="ECO:0000256" key="7">
    <source>
        <dbReference type="ARBA" id="ARBA00022927"/>
    </source>
</evidence>
<evidence type="ECO:0000256" key="8">
    <source>
        <dbReference type="ARBA" id="ARBA00023034"/>
    </source>
</evidence>
<name>A0ABN7TFF2_OIKDI</name>
<comment type="similarity">
    <text evidence="2 11">Belongs to the COPG family.</text>
</comment>
<feature type="domain" description="Coatomer gamma subunit appendage Ig-like subdomain" evidence="13">
    <location>
        <begin position="598"/>
        <end position="743"/>
    </location>
</feature>
<evidence type="ECO:0000256" key="5">
    <source>
        <dbReference type="ARBA" id="ARBA00022737"/>
    </source>
</evidence>
<evidence type="ECO:0000259" key="14">
    <source>
        <dbReference type="Pfam" id="PF16381"/>
    </source>
</evidence>
<evidence type="ECO:0000256" key="10">
    <source>
        <dbReference type="ARBA" id="ARBA00023329"/>
    </source>
</evidence>
<dbReference type="PIRSF" id="PIRSF037093">
    <property type="entry name" value="Coatomer_gamma_subunit"/>
    <property type="match status" value="1"/>
</dbReference>
<dbReference type="SUPFAM" id="SSF55711">
    <property type="entry name" value="Subdomain of clathrin and coatomer appendage domain"/>
    <property type="match status" value="1"/>
</dbReference>
<dbReference type="InterPro" id="IPR009028">
    <property type="entry name" value="Coatomer/calthrin_app_sub_C"/>
</dbReference>
<dbReference type="Proteomes" id="UP001158576">
    <property type="component" value="Unassembled WGS sequence"/>
</dbReference>
<keyword evidence="4 11" id="KW-0963">Cytoplasm</keyword>
<dbReference type="InterPro" id="IPR013040">
    <property type="entry name" value="Coatomer_gsu_app_Ig-like_dom"/>
</dbReference>
<sequence length="858" mass="95959">MHKMGKKDEEAGNPFQNVDRSTALQEAKKFHETPLRPRLCSETCTKVIYLANQGEEFTTTEATDFFFAMTKLFQNNDITLRRMCYLTIKELSKMTEHAFIMTQSLTKDMNGSQDLFRPGAVRALCSITDPTTLQSIERYMKQAIVDKNTAVASAALISSFHLCDRAYDIVKRWANEAQQASSSDNQMVQYHALGLLHHLRKRDPLAIEKLVVKLSRSGLKSPLAYTLLIRIAAKLLAEDDDRTALFDFIESCLRNKNEMVVYEAASAIVNMKNITHKEIAPAVSVLQQFCGSPKPALRYAGVRSLNKVAMKHPSAVTACNLDLENLITDSNRSIATLAITTLLKTGSESSVERLMKQISNFMSEISDEFKIVVVEAVSALCAKYPRKHSVMMEYLSKMLRDDGGFDYKKAIVNCLITIISESPESKELGLMQLCEFIEDCEHTSLATRVITLLGDQGPLCANPSKFIRFIYNRVILENEVVRAAAISALAKFGAVRELTDSVLTLLHRSMVDEDDEVRDRATFYYHILKLKDDKLNSQMIINGLVVSLPALERQLAGYLEVCPEEPFDMKTVPVMAVKEEVEKQATATKKKEPSRDEIYAEELSRIPQFAALGPLFKSSAEQKLTEAETEYQVSVVKHTFLNHMVLQFNCANTLNDQVLKDLTIEVEGADGYEPTSYISTEELVYGTPGKTYCIMDLPEADEVCASSLSCQMKFIVHDCDPNTGDVDETGYPDEYVIDDIEISVGDHIQRVLKPNFPASWEEVGDEHELEETYHLSEIGTLEEAVKQIITFLGMQPCERSDKVPEGKVHHVLILSGVYRGGHEILVRSKLVLKDGVQMQLTVRGTDPTSVAVVASAIA</sequence>
<keyword evidence="3 11" id="KW-0813">Transport</keyword>
<protein>
    <recommendedName>
        <fullName evidence="11">Coatomer subunit gamma</fullName>
    </recommendedName>
</protein>
<comment type="function">
    <text evidence="11">The coatomer is a cytosolic protein complex that binds to dilysine motifs and reversibly associates with Golgi non-clathrin-coated vesicles, which further mediate biosynthetic protein transport from the ER, via the Golgi up to the trans Golgi network. Coatomer complex is required for budding from Golgi membranes, and is essential for the retrograde Golgi-to-ER transport of dilysine-tagged proteins.</text>
</comment>
<feature type="domain" description="Coatomer subunit gamma C-terminal" evidence="14">
    <location>
        <begin position="745"/>
        <end position="857"/>
    </location>
</feature>
<dbReference type="SUPFAM" id="SSF48371">
    <property type="entry name" value="ARM repeat"/>
    <property type="match status" value="1"/>
</dbReference>
<evidence type="ECO:0000313" key="16">
    <source>
        <dbReference type="EMBL" id="CAG5114404.1"/>
    </source>
</evidence>
<keyword evidence="7 11" id="KW-0653">Protein transport</keyword>
<evidence type="ECO:0000259" key="13">
    <source>
        <dbReference type="Pfam" id="PF08752"/>
    </source>
</evidence>
<keyword evidence="8 11" id="KW-0333">Golgi apparatus</keyword>
<evidence type="ECO:0000256" key="9">
    <source>
        <dbReference type="ARBA" id="ARBA00023136"/>
    </source>
</evidence>
<keyword evidence="6 11" id="KW-0931">ER-Golgi transport</keyword>
<dbReference type="InterPro" id="IPR011989">
    <property type="entry name" value="ARM-like"/>
</dbReference>
<evidence type="ECO:0000256" key="3">
    <source>
        <dbReference type="ARBA" id="ARBA00022448"/>
    </source>
</evidence>
<evidence type="ECO:0000259" key="12">
    <source>
        <dbReference type="Pfam" id="PF01602"/>
    </source>
</evidence>
<keyword evidence="10 11" id="KW-0968">Cytoplasmic vesicle</keyword>
<dbReference type="Gene3D" id="3.30.310.10">
    <property type="entry name" value="TATA-Binding Protein"/>
    <property type="match status" value="1"/>
</dbReference>
<dbReference type="InterPro" id="IPR002553">
    <property type="entry name" value="Clathrin/coatomer_adapt-like_N"/>
</dbReference>
<evidence type="ECO:0000256" key="6">
    <source>
        <dbReference type="ARBA" id="ARBA00022892"/>
    </source>
</evidence>
<organism evidence="16 17">
    <name type="scientific">Oikopleura dioica</name>
    <name type="common">Tunicate</name>
    <dbReference type="NCBI Taxonomy" id="34765"/>
    <lineage>
        <taxon>Eukaryota</taxon>
        <taxon>Metazoa</taxon>
        <taxon>Chordata</taxon>
        <taxon>Tunicata</taxon>
        <taxon>Appendicularia</taxon>
        <taxon>Copelata</taxon>
        <taxon>Oikopleuridae</taxon>
        <taxon>Oikopleura</taxon>
    </lineage>
</organism>
<gene>
    <name evidence="15" type="ORF">OKIOD_LOCUS15647</name>
    <name evidence="16" type="ORF">OKIOD_LOCUS17222</name>
</gene>
<keyword evidence="9 11" id="KW-0472">Membrane</keyword>
<evidence type="ECO:0000256" key="11">
    <source>
        <dbReference type="PIRNR" id="PIRNR037093"/>
    </source>
</evidence>
<dbReference type="PANTHER" id="PTHR10261:SF0">
    <property type="entry name" value="COATOMER SUBUNIT GAMMA-2"/>
    <property type="match status" value="1"/>
</dbReference>
<dbReference type="InterPro" id="IPR012295">
    <property type="entry name" value="TBP_dom_sf"/>
</dbReference>
<evidence type="ECO:0000256" key="1">
    <source>
        <dbReference type="ARBA" id="ARBA00004255"/>
    </source>
</evidence>
<dbReference type="InterPro" id="IPR013041">
    <property type="entry name" value="Clathrin_app_Ig-like_sf"/>
</dbReference>
<proteinExistence type="inferred from homology"/>
<comment type="subcellular location">
    <subcellularLocation>
        <location evidence="11">Cytoplasm</location>
    </subcellularLocation>
    <subcellularLocation>
        <location evidence="1 11">Golgi apparatus membrane</location>
        <topology evidence="1 11">Peripheral membrane protein</topology>
        <orientation evidence="1 11">Cytoplasmic side</orientation>
    </subcellularLocation>
    <subcellularLocation>
        <location evidence="11">Cytoplasmic vesicle</location>
        <location evidence="11">COPI-coated vesicle membrane</location>
        <topology evidence="11">Peripheral membrane protein</topology>
        <orientation evidence="11">Cytoplasmic side</orientation>
    </subcellularLocation>
</comment>
<reference evidence="16 17" key="1">
    <citation type="submission" date="2021-04" db="EMBL/GenBank/DDBJ databases">
        <authorList>
            <person name="Bliznina A."/>
        </authorList>
    </citation>
    <scope>NUCLEOTIDE SEQUENCE [LARGE SCALE GENOMIC DNA]</scope>
</reference>
<dbReference type="InterPro" id="IPR016024">
    <property type="entry name" value="ARM-type_fold"/>
</dbReference>
<keyword evidence="17" id="KW-1185">Reference proteome</keyword>
<dbReference type="EMBL" id="OU015567">
    <property type="protein sequence ID" value="CAG5112695.1"/>
    <property type="molecule type" value="Genomic_DNA"/>
</dbReference>
<dbReference type="Proteomes" id="UP001158576">
    <property type="component" value="Chromosome 2"/>
</dbReference>
<feature type="domain" description="Clathrin/coatomer adaptor adaptin-like N-terminal" evidence="12">
    <location>
        <begin position="22"/>
        <end position="531"/>
    </location>
</feature>